<reference evidence="1" key="1">
    <citation type="submission" date="2016-10" db="EMBL/GenBank/DDBJ databases">
        <title>Sequence of Gallionella enrichment culture.</title>
        <authorList>
            <person name="Poehlein A."/>
            <person name="Muehling M."/>
            <person name="Daniel R."/>
        </authorList>
    </citation>
    <scope>NUCLEOTIDE SEQUENCE</scope>
</reference>
<gene>
    <name evidence="1" type="ORF">GALL_300800</name>
</gene>
<proteinExistence type="predicted"/>
<dbReference type="AlphaFoldDB" id="A0A1J5QWU3"/>
<dbReference type="Pfam" id="PF09601">
    <property type="entry name" value="DUF2459"/>
    <property type="match status" value="1"/>
</dbReference>
<dbReference type="EMBL" id="MLJW01000391">
    <property type="protein sequence ID" value="OIQ88032.1"/>
    <property type="molecule type" value="Genomic_DNA"/>
</dbReference>
<accession>A0A1J5QWU3</accession>
<sequence length="206" mass="21972">MFFRARATAAGVGLALLGALLSACTTSESVYQEARPPGLTGPGPEIFLVRHGWHTQIEVPLETVPPFFLPLLPPDRDGGHYVMMGFGAKGYFDRADADAMDGLQALLSADGALQISVVTDLLPADGQHQSRRLRLSPQGYAAMLRFVAASVRRDPAGHPRLDLVQKSNDYFYDAKTGYGLGYNCNDWTAEALRAGGVGLAPGQAGP</sequence>
<name>A0A1J5QWU3_9ZZZZ</name>
<comment type="caution">
    <text evidence="1">The sequence shown here is derived from an EMBL/GenBank/DDBJ whole genome shotgun (WGS) entry which is preliminary data.</text>
</comment>
<protein>
    <recommendedName>
        <fullName evidence="2">Lipoprotein</fullName>
    </recommendedName>
</protein>
<organism evidence="1">
    <name type="scientific">mine drainage metagenome</name>
    <dbReference type="NCBI Taxonomy" id="410659"/>
    <lineage>
        <taxon>unclassified sequences</taxon>
        <taxon>metagenomes</taxon>
        <taxon>ecological metagenomes</taxon>
    </lineage>
</organism>
<dbReference type="InterPro" id="IPR011727">
    <property type="entry name" value="CHP02117"/>
</dbReference>
<evidence type="ECO:0008006" key="2">
    <source>
        <dbReference type="Google" id="ProtNLM"/>
    </source>
</evidence>
<evidence type="ECO:0000313" key="1">
    <source>
        <dbReference type="EMBL" id="OIQ88032.1"/>
    </source>
</evidence>
<dbReference type="PROSITE" id="PS51257">
    <property type="entry name" value="PROKAR_LIPOPROTEIN"/>
    <property type="match status" value="1"/>
</dbReference>